<keyword evidence="2 9" id="KW-0813">Transport</keyword>
<dbReference type="Pfam" id="PF00999">
    <property type="entry name" value="Na_H_Exchanger"/>
    <property type="match status" value="1"/>
</dbReference>
<evidence type="ECO:0000256" key="10">
    <source>
        <dbReference type="SAM" id="MobiDB-lite"/>
    </source>
</evidence>
<proteinExistence type="inferred from homology"/>
<keyword evidence="4 11" id="KW-1133">Transmembrane helix</keyword>
<dbReference type="AlphaFoldDB" id="A0A4U5MW03"/>
<keyword evidence="15" id="KW-1185">Reference proteome</keyword>
<feature type="transmembrane region" description="Helical" evidence="11">
    <location>
        <begin position="289"/>
        <end position="305"/>
    </location>
</feature>
<dbReference type="GO" id="GO:0051453">
    <property type="term" value="P:regulation of intracellular pH"/>
    <property type="evidence" value="ECO:0007669"/>
    <property type="project" value="TreeGrafter"/>
</dbReference>
<keyword evidence="12" id="KW-0732">Signal</keyword>
<evidence type="ECO:0000256" key="1">
    <source>
        <dbReference type="ARBA" id="ARBA00004141"/>
    </source>
</evidence>
<evidence type="ECO:0000256" key="8">
    <source>
        <dbReference type="ARBA" id="ARBA00023201"/>
    </source>
</evidence>
<reference evidence="14 15" key="2">
    <citation type="journal article" date="2019" name="G3 (Bethesda)">
        <title>Hybrid Assembly of the Genome of the Entomopathogenic Nematode Steinernema carpocapsae Identifies the X-Chromosome.</title>
        <authorList>
            <person name="Serra L."/>
            <person name="Macchietto M."/>
            <person name="Macias-Munoz A."/>
            <person name="McGill C.J."/>
            <person name="Rodriguez I.M."/>
            <person name="Rodriguez B."/>
            <person name="Murad R."/>
            <person name="Mortazavi A."/>
        </authorList>
    </citation>
    <scope>NUCLEOTIDE SEQUENCE [LARGE SCALE GENOMIC DNA]</scope>
    <source>
        <strain evidence="14 15">ALL</strain>
    </source>
</reference>
<feature type="transmembrane region" description="Helical" evidence="11">
    <location>
        <begin position="63"/>
        <end position="81"/>
    </location>
</feature>
<accession>A0A4U5MW03</accession>
<feature type="transmembrane region" description="Helical" evidence="11">
    <location>
        <begin position="442"/>
        <end position="465"/>
    </location>
</feature>
<dbReference type="PANTHER" id="PTHR10110">
    <property type="entry name" value="SODIUM/HYDROGEN EXCHANGER"/>
    <property type="match status" value="1"/>
</dbReference>
<evidence type="ECO:0000313" key="14">
    <source>
        <dbReference type="EMBL" id="TKR73763.1"/>
    </source>
</evidence>
<keyword evidence="6 9" id="KW-0406">Ion transport</keyword>
<dbReference type="GO" id="GO:0098719">
    <property type="term" value="P:sodium ion import across plasma membrane"/>
    <property type="evidence" value="ECO:0007669"/>
    <property type="project" value="TreeGrafter"/>
</dbReference>
<feature type="transmembrane region" description="Helical" evidence="11">
    <location>
        <begin position="375"/>
        <end position="397"/>
    </location>
</feature>
<name>A0A4U5MW03_STECR</name>
<evidence type="ECO:0000256" key="5">
    <source>
        <dbReference type="ARBA" id="ARBA00023053"/>
    </source>
</evidence>
<evidence type="ECO:0000256" key="7">
    <source>
        <dbReference type="ARBA" id="ARBA00023136"/>
    </source>
</evidence>
<protein>
    <recommendedName>
        <fullName evidence="9">Sodium/hydrogen exchanger</fullName>
    </recommendedName>
</protein>
<keyword evidence="7 11" id="KW-0472">Membrane</keyword>
<evidence type="ECO:0000256" key="9">
    <source>
        <dbReference type="RuleBase" id="RU003722"/>
    </source>
</evidence>
<feature type="transmembrane region" description="Helical" evidence="11">
    <location>
        <begin position="151"/>
        <end position="173"/>
    </location>
</feature>
<feature type="transmembrane region" description="Helical" evidence="11">
    <location>
        <begin position="342"/>
        <end position="363"/>
    </location>
</feature>
<feature type="transmembrane region" description="Helical" evidence="11">
    <location>
        <begin position="185"/>
        <end position="207"/>
    </location>
</feature>
<dbReference type="EMBL" id="AZBU02000006">
    <property type="protein sequence ID" value="TKR73763.1"/>
    <property type="molecule type" value="Genomic_DNA"/>
</dbReference>
<evidence type="ECO:0000256" key="11">
    <source>
        <dbReference type="SAM" id="Phobius"/>
    </source>
</evidence>
<dbReference type="GO" id="GO:0015385">
    <property type="term" value="F:sodium:proton antiporter activity"/>
    <property type="evidence" value="ECO:0007669"/>
    <property type="project" value="InterPro"/>
</dbReference>
<sequence>MELHRVCSHLLYLALGVLCLAVSATANDGHKPTHFEVGGLENHVLIGQFQVVSFNWEHVKTPYTIAVWIVLASIAKILFHISRKFADTFPDSALLIVVGLILGYGLKQMQVDDSVFSLDNAAFFLYLLPPIIFEAGYFMPNRALFENLDSVMLFAIVGTIWNTIAISVSLYIIGQYDLFTVEFSAFEILLFASLISAVDPVAVIAVFEEVCVNEFLFVNVFGEALFNDGVTVVLYQMFKKFATIGEKNLTVTDYGAGALSFIVIGLGGILLGIIFALAVSFLTKYTDKVKILAPVLIFVFPYLSYLSAELFGLSSILAIVACGICMKQYVKENISHSATNSVKYFTKMLAQCTETIIFMFLGLSTISNGQYWDTWFVVFTIGFCLIYRAIGVVIQCAVLNRFRKKKFSFVDQFVLSYGGLRGAIAFGLVVSLPDDIKAKNMFVTACIAVIFFTVFLQGITIRPLVNILKVERDDKRQETLLESIYSKYFDFTMAGVEDIAGQKGRNSLRDTYERFNAKILRPLLVKHIKQDHFDASKIIRAYNKITLQEALDIAKTKKRIKEKKRASISHDTLRSTVAAYVNASFDKEQPSTSTESTDEAIQMGATVKSGVLKQELEKYMSEQENAEALYRMFSELLDRKLSEIRHSPQYPDEDDSDIEDDYMEAMVKPNISVSTSNLDRVDRQESSSIGAAYPGDLERGQRAPQVGRLPRSRSMGDNNKIC</sequence>
<dbReference type="Proteomes" id="UP000298663">
    <property type="component" value="Unassembled WGS sequence"/>
</dbReference>
<gene>
    <name evidence="14" type="ORF">L596_021038</name>
</gene>
<comment type="caution">
    <text evidence="14">The sequence shown here is derived from an EMBL/GenBank/DDBJ whole genome shotgun (WGS) entry which is preliminary data.</text>
</comment>
<feature type="transmembrane region" description="Helical" evidence="11">
    <location>
        <begin position="409"/>
        <end position="430"/>
    </location>
</feature>
<dbReference type="NCBIfam" id="TIGR00840">
    <property type="entry name" value="b_cpa1"/>
    <property type="match status" value="1"/>
</dbReference>
<dbReference type="GO" id="GO:0005886">
    <property type="term" value="C:plasma membrane"/>
    <property type="evidence" value="ECO:0007669"/>
    <property type="project" value="TreeGrafter"/>
</dbReference>
<feature type="transmembrane region" description="Helical" evidence="11">
    <location>
        <begin position="258"/>
        <end position="282"/>
    </location>
</feature>
<feature type="domain" description="Cation/H+ exchanger transmembrane" evidence="13">
    <location>
        <begin position="69"/>
        <end position="466"/>
    </location>
</feature>
<keyword evidence="3 9" id="KW-0812">Transmembrane</keyword>
<evidence type="ECO:0000256" key="2">
    <source>
        <dbReference type="ARBA" id="ARBA00022448"/>
    </source>
</evidence>
<evidence type="ECO:0000256" key="3">
    <source>
        <dbReference type="ARBA" id="ARBA00022692"/>
    </source>
</evidence>
<dbReference type="GO" id="GO:0015386">
    <property type="term" value="F:potassium:proton antiporter activity"/>
    <property type="evidence" value="ECO:0007669"/>
    <property type="project" value="TreeGrafter"/>
</dbReference>
<feature type="region of interest" description="Disordered" evidence="10">
    <location>
        <begin position="677"/>
        <end position="722"/>
    </location>
</feature>
<evidence type="ECO:0000259" key="13">
    <source>
        <dbReference type="Pfam" id="PF00999"/>
    </source>
</evidence>
<dbReference type="OrthoDB" id="196264at2759"/>
<evidence type="ECO:0000256" key="4">
    <source>
        <dbReference type="ARBA" id="ARBA00022989"/>
    </source>
</evidence>
<feature type="transmembrane region" description="Helical" evidence="11">
    <location>
        <begin position="216"/>
        <end position="238"/>
    </location>
</feature>
<evidence type="ECO:0000256" key="12">
    <source>
        <dbReference type="SAM" id="SignalP"/>
    </source>
</evidence>
<feature type="signal peptide" evidence="12">
    <location>
        <begin position="1"/>
        <end position="26"/>
    </location>
</feature>
<comment type="similarity">
    <text evidence="9">Belongs to the monovalent cation:proton antiporter 1 (CPA1) transporter (TC 2.A.36) family.</text>
</comment>
<keyword evidence="5" id="KW-0915">Sodium</keyword>
<feature type="transmembrane region" description="Helical" evidence="11">
    <location>
        <begin position="121"/>
        <end position="139"/>
    </location>
</feature>
<dbReference type="InterPro" id="IPR018422">
    <property type="entry name" value="Cation/H_exchanger_CPA1"/>
</dbReference>
<dbReference type="InterPro" id="IPR004709">
    <property type="entry name" value="NaH_exchanger"/>
</dbReference>
<dbReference type="InterPro" id="IPR006153">
    <property type="entry name" value="Cation/H_exchanger_TM"/>
</dbReference>
<keyword evidence="9" id="KW-0050">Antiport</keyword>
<organism evidence="14 15">
    <name type="scientific">Steinernema carpocapsae</name>
    <name type="common">Entomopathogenic nematode</name>
    <dbReference type="NCBI Taxonomy" id="34508"/>
    <lineage>
        <taxon>Eukaryota</taxon>
        <taxon>Metazoa</taxon>
        <taxon>Ecdysozoa</taxon>
        <taxon>Nematoda</taxon>
        <taxon>Chromadorea</taxon>
        <taxon>Rhabditida</taxon>
        <taxon>Tylenchina</taxon>
        <taxon>Panagrolaimomorpha</taxon>
        <taxon>Strongyloidoidea</taxon>
        <taxon>Steinernematidae</taxon>
        <taxon>Steinernema</taxon>
    </lineage>
</organism>
<feature type="chain" id="PRO_5021013712" description="Sodium/hydrogen exchanger" evidence="12">
    <location>
        <begin position="27"/>
        <end position="722"/>
    </location>
</feature>
<comment type="subcellular location">
    <subcellularLocation>
        <location evidence="1">Membrane</location>
        <topology evidence="1">Multi-pass membrane protein</topology>
    </subcellularLocation>
</comment>
<dbReference type="PANTHER" id="PTHR10110:SF98">
    <property type="entry name" value="SODIUM_HYDROGEN EXCHANGER"/>
    <property type="match status" value="1"/>
</dbReference>
<evidence type="ECO:0000256" key="6">
    <source>
        <dbReference type="ARBA" id="ARBA00023065"/>
    </source>
</evidence>
<feature type="transmembrane region" description="Helical" evidence="11">
    <location>
        <begin position="88"/>
        <end position="106"/>
    </location>
</feature>
<evidence type="ECO:0000313" key="15">
    <source>
        <dbReference type="Proteomes" id="UP000298663"/>
    </source>
</evidence>
<dbReference type="STRING" id="34508.A0A4U5MW03"/>
<reference evidence="14 15" key="1">
    <citation type="journal article" date="2015" name="Genome Biol.">
        <title>Comparative genomics of Steinernema reveals deeply conserved gene regulatory networks.</title>
        <authorList>
            <person name="Dillman A.R."/>
            <person name="Macchietto M."/>
            <person name="Porter C.F."/>
            <person name="Rogers A."/>
            <person name="Williams B."/>
            <person name="Antoshechkin I."/>
            <person name="Lee M.M."/>
            <person name="Goodwin Z."/>
            <person name="Lu X."/>
            <person name="Lewis E.E."/>
            <person name="Goodrich-Blair H."/>
            <person name="Stock S.P."/>
            <person name="Adams B.J."/>
            <person name="Sternberg P.W."/>
            <person name="Mortazavi A."/>
        </authorList>
    </citation>
    <scope>NUCLEOTIDE SEQUENCE [LARGE SCALE GENOMIC DNA]</scope>
    <source>
        <strain evidence="14 15">ALL</strain>
    </source>
</reference>
<keyword evidence="8 9" id="KW-0739">Sodium transport</keyword>
<dbReference type="PRINTS" id="PR01084">
    <property type="entry name" value="NAHEXCHNGR"/>
</dbReference>
<dbReference type="Gene3D" id="6.10.140.1330">
    <property type="match status" value="1"/>
</dbReference>